<feature type="transmembrane region" description="Helical" evidence="9">
    <location>
        <begin position="385"/>
        <end position="405"/>
    </location>
</feature>
<feature type="transmembrane region" description="Helical" evidence="9">
    <location>
        <begin position="359"/>
        <end position="379"/>
    </location>
</feature>
<keyword evidence="2" id="KW-1003">Cell membrane</keyword>
<name>A0ABS3LP62_9PROT</name>
<feature type="region of interest" description="Disordered" evidence="8">
    <location>
        <begin position="1"/>
        <end position="23"/>
    </location>
</feature>
<evidence type="ECO:0000256" key="2">
    <source>
        <dbReference type="ARBA" id="ARBA00022475"/>
    </source>
</evidence>
<feature type="transmembrane region" description="Helical" evidence="9">
    <location>
        <begin position="194"/>
        <end position="214"/>
    </location>
</feature>
<gene>
    <name evidence="10" type="ORF">J2D75_11835</name>
</gene>
<reference evidence="10 11" key="1">
    <citation type="submission" date="2021-03" db="EMBL/GenBank/DDBJ databases">
        <title>The complete genome sequence of Acetobacter suratthaniensis TBRC 1719.</title>
        <authorList>
            <person name="Charoenyingcharoen P."/>
            <person name="Yukphan P."/>
        </authorList>
    </citation>
    <scope>NUCLEOTIDE SEQUENCE [LARGE SCALE GENOMIC DNA]</scope>
    <source>
        <strain evidence="10 11">TBRC 1719</strain>
    </source>
</reference>
<feature type="transmembrane region" description="Helical" evidence="9">
    <location>
        <begin position="97"/>
        <end position="118"/>
    </location>
</feature>
<dbReference type="PANTHER" id="PTHR33908">
    <property type="entry name" value="MANNOSYLTRANSFERASE YKCB-RELATED"/>
    <property type="match status" value="1"/>
</dbReference>
<keyword evidence="11" id="KW-1185">Reference proteome</keyword>
<feature type="transmembrane region" description="Helical" evidence="9">
    <location>
        <begin position="264"/>
        <end position="285"/>
    </location>
</feature>
<keyword evidence="4" id="KW-0808">Transferase</keyword>
<evidence type="ECO:0000256" key="4">
    <source>
        <dbReference type="ARBA" id="ARBA00022679"/>
    </source>
</evidence>
<keyword evidence="6 9" id="KW-1133">Transmembrane helix</keyword>
<evidence type="ECO:0000256" key="3">
    <source>
        <dbReference type="ARBA" id="ARBA00022676"/>
    </source>
</evidence>
<comment type="caution">
    <text evidence="10">The sequence shown here is derived from an EMBL/GenBank/DDBJ whole genome shotgun (WGS) entry which is preliminary data.</text>
</comment>
<dbReference type="EMBL" id="JAFVMG010000015">
    <property type="protein sequence ID" value="MBO1329162.1"/>
    <property type="molecule type" value="Genomic_DNA"/>
</dbReference>
<feature type="transmembrane region" description="Helical" evidence="9">
    <location>
        <begin position="130"/>
        <end position="155"/>
    </location>
</feature>
<keyword evidence="3" id="KW-0328">Glycosyltransferase</keyword>
<dbReference type="Proteomes" id="UP000664399">
    <property type="component" value="Unassembled WGS sequence"/>
</dbReference>
<evidence type="ECO:0000256" key="8">
    <source>
        <dbReference type="SAM" id="MobiDB-lite"/>
    </source>
</evidence>
<keyword evidence="5 9" id="KW-0812">Transmembrane</keyword>
<feature type="transmembrane region" description="Helical" evidence="9">
    <location>
        <begin position="41"/>
        <end position="60"/>
    </location>
</feature>
<evidence type="ECO:0000256" key="1">
    <source>
        <dbReference type="ARBA" id="ARBA00004651"/>
    </source>
</evidence>
<evidence type="ECO:0000313" key="11">
    <source>
        <dbReference type="Proteomes" id="UP000664399"/>
    </source>
</evidence>
<evidence type="ECO:0008006" key="12">
    <source>
        <dbReference type="Google" id="ProtNLM"/>
    </source>
</evidence>
<sequence>MNKTQPTTCPPDSHTPESGTQPARSRNRLVRWFATSCRKPLFWIVLLAIALRLPGLSWGLPASDGWDDDGVAPRNFLVGLAMTYVPGSFFTYPPLHMIWLTLLNLPVVGIAIAHAPAYSQQAVISTFIHVPYMTSFALTARALSLLMSVGTLLLIYRLTTLVAGSLAGLCAAAACALNGGMVYYGQVTNLDGPYLFWATLCLWTWMRFLMAGDLRSLRWAALSAAAAIATKDQAYGVFLLTLPASFGLSLALDPAARQRIPALILPMLRWAAISLGLLLLLDGALTNPSGFARRMAFLHGPASQDFMTYTTDITGRMRLVWDMITCFPRFYPAATALLAVAGLGLMWQATRTQPARRVAGLVPVLAVLSFTLFFNAMALRTDNRFLLPQSLFIAPYIGLACARLLTLKQPALNLAARVGLAGLAATALWRCAGLDAAMLNDPRYDAEHWMAAHVQPGDAVEAYGRNAFLPRLPQAAHLTRLDTIALKRRNPLPGVTESIAPFAQIEERKPRFLIVPDFWAQSYLPHAAPTDHQWGLKTPRVTQQSQGSTQESTFLRDLFGNRLSYRLAKEARYAPFLPAPEGYESLGQTIFIFERLPQAPASPEQAPARGE</sequence>
<evidence type="ECO:0000256" key="7">
    <source>
        <dbReference type="ARBA" id="ARBA00023136"/>
    </source>
</evidence>
<evidence type="ECO:0000256" key="6">
    <source>
        <dbReference type="ARBA" id="ARBA00022989"/>
    </source>
</evidence>
<dbReference type="InterPro" id="IPR050297">
    <property type="entry name" value="LipidA_mod_glycosyltrf_83"/>
</dbReference>
<dbReference type="PANTHER" id="PTHR33908:SF11">
    <property type="entry name" value="MEMBRANE PROTEIN"/>
    <property type="match status" value="1"/>
</dbReference>
<accession>A0ABS3LP62</accession>
<protein>
    <recommendedName>
        <fullName evidence="12">Glycosyltransferase RgtA/B/C/D-like domain-containing protein</fullName>
    </recommendedName>
</protein>
<evidence type="ECO:0000256" key="5">
    <source>
        <dbReference type="ARBA" id="ARBA00022692"/>
    </source>
</evidence>
<comment type="subcellular location">
    <subcellularLocation>
        <location evidence="1">Cell membrane</location>
        <topology evidence="1">Multi-pass membrane protein</topology>
    </subcellularLocation>
</comment>
<proteinExistence type="predicted"/>
<organism evidence="10 11">
    <name type="scientific">Acetobacter suratthaniensis</name>
    <dbReference type="NCBI Taxonomy" id="1502841"/>
    <lineage>
        <taxon>Bacteria</taxon>
        <taxon>Pseudomonadati</taxon>
        <taxon>Pseudomonadota</taxon>
        <taxon>Alphaproteobacteria</taxon>
        <taxon>Acetobacterales</taxon>
        <taxon>Acetobacteraceae</taxon>
        <taxon>Acetobacter</taxon>
    </lineage>
</organism>
<feature type="transmembrane region" description="Helical" evidence="9">
    <location>
        <begin position="161"/>
        <end position="182"/>
    </location>
</feature>
<feature type="transmembrane region" description="Helical" evidence="9">
    <location>
        <begin position="330"/>
        <end position="347"/>
    </location>
</feature>
<dbReference type="RefSeq" id="WP_207855029.1">
    <property type="nucleotide sequence ID" value="NZ_JAFVMG010000015.1"/>
</dbReference>
<evidence type="ECO:0000256" key="9">
    <source>
        <dbReference type="SAM" id="Phobius"/>
    </source>
</evidence>
<evidence type="ECO:0000313" key="10">
    <source>
        <dbReference type="EMBL" id="MBO1329162.1"/>
    </source>
</evidence>
<keyword evidence="7 9" id="KW-0472">Membrane</keyword>
<feature type="transmembrane region" description="Helical" evidence="9">
    <location>
        <begin position="234"/>
        <end position="252"/>
    </location>
</feature>